<dbReference type="AlphaFoldDB" id="A0A840MMX7"/>
<organism evidence="1 2">
    <name type="scientific">Chitinivorax tropicus</name>
    <dbReference type="NCBI Taxonomy" id="714531"/>
    <lineage>
        <taxon>Bacteria</taxon>
        <taxon>Pseudomonadati</taxon>
        <taxon>Pseudomonadota</taxon>
        <taxon>Betaproteobacteria</taxon>
        <taxon>Chitinivorax</taxon>
    </lineage>
</organism>
<dbReference type="EMBL" id="JACHHY010000007">
    <property type="protein sequence ID" value="MBB5018092.1"/>
    <property type="molecule type" value="Genomic_DNA"/>
</dbReference>
<accession>A0A840MMX7</accession>
<dbReference type="Proteomes" id="UP000575898">
    <property type="component" value="Unassembled WGS sequence"/>
</dbReference>
<reference evidence="1 2" key="1">
    <citation type="submission" date="2020-08" db="EMBL/GenBank/DDBJ databases">
        <title>Genomic Encyclopedia of Type Strains, Phase IV (KMG-IV): sequencing the most valuable type-strain genomes for metagenomic binning, comparative biology and taxonomic classification.</title>
        <authorList>
            <person name="Goeker M."/>
        </authorList>
    </citation>
    <scope>NUCLEOTIDE SEQUENCE [LARGE SCALE GENOMIC DNA]</scope>
    <source>
        <strain evidence="1 2">DSM 27165</strain>
    </source>
</reference>
<comment type="caution">
    <text evidence="1">The sequence shown here is derived from an EMBL/GenBank/DDBJ whole genome shotgun (WGS) entry which is preliminary data.</text>
</comment>
<protein>
    <submittedName>
        <fullName evidence="1">Uncharacterized protein</fullName>
    </submittedName>
</protein>
<evidence type="ECO:0000313" key="1">
    <source>
        <dbReference type="EMBL" id="MBB5018092.1"/>
    </source>
</evidence>
<name>A0A840MMX7_9PROT</name>
<keyword evidence="2" id="KW-1185">Reference proteome</keyword>
<evidence type="ECO:0000313" key="2">
    <source>
        <dbReference type="Proteomes" id="UP000575898"/>
    </source>
</evidence>
<gene>
    <name evidence="1" type="ORF">HNQ59_001377</name>
</gene>
<proteinExistence type="predicted"/>
<sequence length="118" mass="13006">MDGDKVVDTVLLNPGQGMVCQILRGSVIQVMAGQIEIGYVIWIDGRPFTQSQHLSAGQATTFGDTVWLTVRNIDSHPSQIRQGSISQPHFLKPLLRLLWSLTSSLVAKCASYSRHRSS</sequence>